<keyword evidence="5 7" id="KW-1133">Transmembrane helix</keyword>
<evidence type="ECO:0000259" key="8">
    <source>
        <dbReference type="PROSITE" id="PS50928"/>
    </source>
</evidence>
<comment type="similarity">
    <text evidence="7">Belongs to the binding-protein-dependent transport system permease family.</text>
</comment>
<protein>
    <submittedName>
        <fullName evidence="9">ABC transporter permease</fullName>
    </submittedName>
</protein>
<comment type="subcellular location">
    <subcellularLocation>
        <location evidence="1 7">Cell membrane</location>
        <topology evidence="1 7">Multi-pass membrane protein</topology>
    </subcellularLocation>
</comment>
<dbReference type="SUPFAM" id="SSF161098">
    <property type="entry name" value="MetI-like"/>
    <property type="match status" value="1"/>
</dbReference>
<feature type="transmembrane region" description="Helical" evidence="7">
    <location>
        <begin position="96"/>
        <end position="122"/>
    </location>
</feature>
<proteinExistence type="inferred from homology"/>
<feature type="transmembrane region" description="Helical" evidence="7">
    <location>
        <begin position="237"/>
        <end position="270"/>
    </location>
</feature>
<feature type="transmembrane region" description="Helical" evidence="7">
    <location>
        <begin position="290"/>
        <end position="314"/>
    </location>
</feature>
<keyword evidence="2 7" id="KW-0813">Transport</keyword>
<evidence type="ECO:0000256" key="1">
    <source>
        <dbReference type="ARBA" id="ARBA00004651"/>
    </source>
</evidence>
<dbReference type="CDD" id="cd06261">
    <property type="entry name" value="TM_PBP2"/>
    <property type="match status" value="1"/>
</dbReference>
<evidence type="ECO:0000256" key="2">
    <source>
        <dbReference type="ARBA" id="ARBA00022448"/>
    </source>
</evidence>
<evidence type="ECO:0000256" key="5">
    <source>
        <dbReference type="ARBA" id="ARBA00022989"/>
    </source>
</evidence>
<dbReference type="Gene3D" id="1.10.3720.10">
    <property type="entry name" value="MetI-like"/>
    <property type="match status" value="1"/>
</dbReference>
<dbReference type="InterPro" id="IPR000515">
    <property type="entry name" value="MetI-like"/>
</dbReference>
<dbReference type="PANTHER" id="PTHR43163">
    <property type="entry name" value="DIPEPTIDE TRANSPORT SYSTEM PERMEASE PROTEIN DPPB-RELATED"/>
    <property type="match status" value="1"/>
</dbReference>
<sequence>MKRFIFRRVLTGILTIIIVFALNFVIIKMAPGDPITTLMGKENSSPEMRQALEEKYGLDKPLPLQFFSYLKTAATGDLGISIIYNRPVSEMISEKVGATVLLGLTSAILAAVIGTFMGIVAARREGGAFDAVSSGVSYAFNSMPAFWLGLMLIILFSSMLGWFPSFGMTDTRAGFTGAAYVLDVLKHMFLPVLTLTLVLLPQYFRIAKSSVLQTKNEEFIMTFKATGMSKKKIFNKYIFRNAILPTITIFGISMAYLITGVTLIEIVFAWPGMGRLVMTAITQRDYPTLMGIYLIMSISVAVVMLIVDIVYALLDPRIRYE</sequence>
<dbReference type="Pfam" id="PF00528">
    <property type="entry name" value="BPD_transp_1"/>
    <property type="match status" value="1"/>
</dbReference>
<keyword evidence="3" id="KW-1003">Cell membrane</keyword>
<feature type="domain" description="ABC transmembrane type-1" evidence="8">
    <location>
        <begin position="96"/>
        <end position="311"/>
    </location>
</feature>
<dbReference type="Pfam" id="PF19300">
    <property type="entry name" value="BPD_transp_1_N"/>
    <property type="match status" value="1"/>
</dbReference>
<keyword evidence="4 7" id="KW-0812">Transmembrane</keyword>
<evidence type="ECO:0000256" key="7">
    <source>
        <dbReference type="RuleBase" id="RU363032"/>
    </source>
</evidence>
<gene>
    <name evidence="9" type="ORF">LIZ65_10835</name>
</gene>
<evidence type="ECO:0000313" key="10">
    <source>
        <dbReference type="Proteomes" id="UP001299546"/>
    </source>
</evidence>
<dbReference type="Proteomes" id="UP001299546">
    <property type="component" value="Unassembled WGS sequence"/>
</dbReference>
<keyword evidence="10" id="KW-1185">Reference proteome</keyword>
<comment type="caution">
    <text evidence="9">The sequence shown here is derived from an EMBL/GenBank/DDBJ whole genome shotgun (WGS) entry which is preliminary data.</text>
</comment>
<dbReference type="PROSITE" id="PS50928">
    <property type="entry name" value="ABC_TM1"/>
    <property type="match status" value="1"/>
</dbReference>
<feature type="transmembrane region" description="Helical" evidence="7">
    <location>
        <begin position="9"/>
        <end position="30"/>
    </location>
</feature>
<evidence type="ECO:0000256" key="3">
    <source>
        <dbReference type="ARBA" id="ARBA00022475"/>
    </source>
</evidence>
<feature type="transmembrane region" description="Helical" evidence="7">
    <location>
        <begin position="143"/>
        <end position="164"/>
    </location>
</feature>
<evidence type="ECO:0000313" key="9">
    <source>
        <dbReference type="EMBL" id="MCB7387783.1"/>
    </source>
</evidence>
<dbReference type="InterPro" id="IPR045621">
    <property type="entry name" value="BPD_transp_1_N"/>
</dbReference>
<feature type="transmembrane region" description="Helical" evidence="7">
    <location>
        <begin position="184"/>
        <end position="204"/>
    </location>
</feature>
<dbReference type="RefSeq" id="WP_066734907.1">
    <property type="nucleotide sequence ID" value="NZ_JAJCIQ010000007.1"/>
</dbReference>
<evidence type="ECO:0000256" key="4">
    <source>
        <dbReference type="ARBA" id="ARBA00022692"/>
    </source>
</evidence>
<dbReference type="EMBL" id="JAJCIS010000006">
    <property type="protein sequence ID" value="MCB7387783.1"/>
    <property type="molecule type" value="Genomic_DNA"/>
</dbReference>
<keyword evidence="6 7" id="KW-0472">Membrane</keyword>
<accession>A0ABS8DH84</accession>
<dbReference type="PANTHER" id="PTHR43163:SF9">
    <property type="entry name" value="ABC TRANSPORTER PERMEASE PROTEIN"/>
    <property type="match status" value="1"/>
</dbReference>
<name>A0ABS8DH84_9FIRM</name>
<organism evidence="9 10">
    <name type="scientific">Bariatricus massiliensis</name>
    <dbReference type="NCBI Taxonomy" id="1745713"/>
    <lineage>
        <taxon>Bacteria</taxon>
        <taxon>Bacillati</taxon>
        <taxon>Bacillota</taxon>
        <taxon>Clostridia</taxon>
        <taxon>Lachnospirales</taxon>
        <taxon>Lachnospiraceae</taxon>
        <taxon>Bariatricus</taxon>
    </lineage>
</organism>
<evidence type="ECO:0000256" key="6">
    <source>
        <dbReference type="ARBA" id="ARBA00023136"/>
    </source>
</evidence>
<reference evidence="9 10" key="1">
    <citation type="submission" date="2021-10" db="EMBL/GenBank/DDBJ databases">
        <title>Collection of gut derived symbiotic bacterial strains cultured from healthy donors.</title>
        <authorList>
            <person name="Lin H."/>
            <person name="Littmann E."/>
            <person name="Kohout C."/>
            <person name="Pamer E.G."/>
        </authorList>
    </citation>
    <scope>NUCLEOTIDE SEQUENCE [LARGE SCALE GENOMIC DNA]</scope>
    <source>
        <strain evidence="9 10">DFI.1.165</strain>
    </source>
</reference>
<dbReference type="InterPro" id="IPR035906">
    <property type="entry name" value="MetI-like_sf"/>
</dbReference>